<accession>A0ABT8SPS6</accession>
<dbReference type="PANTHER" id="PTHR11261">
    <property type="entry name" value="INTERPHOTORECEPTOR RETINOID-BINDING PROTEIN"/>
    <property type="match status" value="1"/>
</dbReference>
<keyword evidence="4" id="KW-1185">Reference proteome</keyword>
<dbReference type="SUPFAM" id="SSF52096">
    <property type="entry name" value="ClpP/crotonase"/>
    <property type="match status" value="1"/>
</dbReference>
<feature type="domain" description="Tail specific protease" evidence="2">
    <location>
        <begin position="100"/>
        <end position="301"/>
    </location>
</feature>
<dbReference type="PANTHER" id="PTHR11261:SF3">
    <property type="entry name" value="RETINOL-BINDING PROTEIN 3"/>
    <property type="match status" value="1"/>
</dbReference>
<gene>
    <name evidence="3" type="ORF">Q0812_09405</name>
</gene>
<dbReference type="Proteomes" id="UP001169063">
    <property type="component" value="Unassembled WGS sequence"/>
</dbReference>
<evidence type="ECO:0000313" key="3">
    <source>
        <dbReference type="EMBL" id="MDO1559643.1"/>
    </source>
</evidence>
<comment type="caution">
    <text evidence="3">The sequence shown here is derived from an EMBL/GenBank/DDBJ whole genome shotgun (WGS) entry which is preliminary data.</text>
</comment>
<dbReference type="InterPro" id="IPR005151">
    <property type="entry name" value="Tail-specific_protease"/>
</dbReference>
<name>A0ABT8SPS6_9CAUL</name>
<feature type="chain" id="PRO_5046431066" evidence="1">
    <location>
        <begin position="24"/>
        <end position="422"/>
    </location>
</feature>
<dbReference type="Gene3D" id="3.90.226.10">
    <property type="entry name" value="2-enoyl-CoA Hydratase, Chain A, domain 1"/>
    <property type="match status" value="1"/>
</dbReference>
<dbReference type="CDD" id="cd07563">
    <property type="entry name" value="Peptidase_S41_IRBP"/>
    <property type="match status" value="1"/>
</dbReference>
<dbReference type="Gene3D" id="3.30.750.44">
    <property type="match status" value="1"/>
</dbReference>
<evidence type="ECO:0000259" key="2">
    <source>
        <dbReference type="SMART" id="SM00245"/>
    </source>
</evidence>
<dbReference type="EMBL" id="JAUKTR010000003">
    <property type="protein sequence ID" value="MDO1559643.1"/>
    <property type="molecule type" value="Genomic_DNA"/>
</dbReference>
<reference evidence="3" key="1">
    <citation type="submission" date="2023-07" db="EMBL/GenBank/DDBJ databases">
        <title>Brevundimonas soil sp. nov., isolated from the soil of chemical plant.</title>
        <authorList>
            <person name="Wu N."/>
        </authorList>
    </citation>
    <scope>NUCLEOTIDE SEQUENCE</scope>
    <source>
        <strain evidence="3">XZ-24</strain>
    </source>
</reference>
<protein>
    <submittedName>
        <fullName evidence="3">S41 family peptidase</fullName>
    </submittedName>
</protein>
<keyword evidence="1" id="KW-0732">Signal</keyword>
<dbReference type="InterPro" id="IPR029045">
    <property type="entry name" value="ClpP/crotonase-like_dom_sf"/>
</dbReference>
<dbReference type="SMART" id="SM00245">
    <property type="entry name" value="TSPc"/>
    <property type="match status" value="1"/>
</dbReference>
<proteinExistence type="predicted"/>
<evidence type="ECO:0000313" key="4">
    <source>
        <dbReference type="Proteomes" id="UP001169063"/>
    </source>
</evidence>
<dbReference type="Pfam" id="PF03572">
    <property type="entry name" value="Peptidase_S41"/>
    <property type="match status" value="1"/>
</dbReference>
<dbReference type="RefSeq" id="WP_302110065.1">
    <property type="nucleotide sequence ID" value="NZ_JAUKTR010000003.1"/>
</dbReference>
<feature type="signal peptide" evidence="1">
    <location>
        <begin position="1"/>
        <end position="23"/>
    </location>
</feature>
<organism evidence="3 4">
    <name type="scientific">Peiella sedimenti</name>
    <dbReference type="NCBI Taxonomy" id="3061083"/>
    <lineage>
        <taxon>Bacteria</taxon>
        <taxon>Pseudomonadati</taxon>
        <taxon>Pseudomonadota</taxon>
        <taxon>Alphaproteobacteria</taxon>
        <taxon>Caulobacterales</taxon>
        <taxon>Caulobacteraceae</taxon>
        <taxon>Peiella</taxon>
    </lineage>
</organism>
<evidence type="ECO:0000256" key="1">
    <source>
        <dbReference type="SAM" id="SignalP"/>
    </source>
</evidence>
<sequence>MSRHLLKAFACATALLAAIPAEAGPRETVQEIAEAIRHEFYDAAAAARIADALEAEAARGAYDAETDPRDLATVLTGRLKPEDPHFQVNYDPVGHAGVPAPGLPTRLTPPEAAAFDNNGFAEVRILPGNLGYIRMSRFANINWDDPNDPARAAADAALALVGNTEAVIFDLRGNGGGAPSMVGYLSSAFVGEQDIYNRFINRRGEGVERPRVLYPRPRLDVPVYILISGRSGSAAEGFPYTLQSARRATIVGEASGGASNPGGFIPLSEGFAVFVSRGTPRNPFTGTNWGGAGVQPDIAAPQDEALTAAQRAALERTIVAAPSPGRAEAARWALAALNPVNFDLRPYEGTYGPATAVAEDDRLVLRSGRRPPLTLIPVEPDQFILSDDPTVRYRFERDGDGRVIAMERLSLSGPSARTRRVD</sequence>